<keyword evidence="2" id="KW-1185">Reference proteome</keyword>
<proteinExistence type="predicted"/>
<protein>
    <submittedName>
        <fullName evidence="1">Uncharacterized protein</fullName>
    </submittedName>
</protein>
<comment type="caution">
    <text evidence="1">The sequence shown here is derived from an EMBL/GenBank/DDBJ whole genome shotgun (WGS) entry which is preliminary data.</text>
</comment>
<sequence length="145" mass="16101">GRCKATRTGWVCTGAAGACSARRRSWVDTAVLGSVLRSPTLRHSRTSHLSSLGEGPPTVDPRSDLHSFKLMRPGLWDAALEIRCGVLRGPLDTTKDDEAGQRQPLTPTLRTLWWAPLSRKQESPTDTLVQRGHERHLYPAEKLLR</sequence>
<organism evidence="1 2">
    <name type="scientific">Myodes glareolus</name>
    <name type="common">Bank vole</name>
    <name type="synonym">Clethrionomys glareolus</name>
    <dbReference type="NCBI Taxonomy" id="447135"/>
    <lineage>
        <taxon>Eukaryota</taxon>
        <taxon>Metazoa</taxon>
        <taxon>Chordata</taxon>
        <taxon>Craniata</taxon>
        <taxon>Vertebrata</taxon>
        <taxon>Euteleostomi</taxon>
        <taxon>Mammalia</taxon>
        <taxon>Eutheria</taxon>
        <taxon>Euarchontoglires</taxon>
        <taxon>Glires</taxon>
        <taxon>Rodentia</taxon>
        <taxon>Myomorpha</taxon>
        <taxon>Muroidea</taxon>
        <taxon>Cricetidae</taxon>
        <taxon>Arvicolinae</taxon>
        <taxon>Myodes</taxon>
    </lineage>
</organism>
<feature type="non-terminal residue" evidence="1">
    <location>
        <position position="1"/>
    </location>
</feature>
<gene>
    <name evidence="1" type="ORF">U0070_009847</name>
</gene>
<evidence type="ECO:0000313" key="2">
    <source>
        <dbReference type="Proteomes" id="UP001488838"/>
    </source>
</evidence>
<dbReference type="EMBL" id="JBBHLL010001826">
    <property type="protein sequence ID" value="KAK7795738.1"/>
    <property type="molecule type" value="Genomic_DNA"/>
</dbReference>
<name>A0AAW0GYT9_MYOGA</name>
<reference evidence="1 2" key="1">
    <citation type="journal article" date="2023" name="bioRxiv">
        <title>Conserved and derived expression patterns and positive selection on dental genes reveal complex evolutionary context of ever-growing rodent molars.</title>
        <authorList>
            <person name="Calamari Z.T."/>
            <person name="Song A."/>
            <person name="Cohen E."/>
            <person name="Akter M."/>
            <person name="Roy R.D."/>
            <person name="Hallikas O."/>
            <person name="Christensen M.M."/>
            <person name="Li P."/>
            <person name="Marangoni P."/>
            <person name="Jernvall J."/>
            <person name="Klein O.D."/>
        </authorList>
    </citation>
    <scope>NUCLEOTIDE SEQUENCE [LARGE SCALE GENOMIC DNA]</scope>
    <source>
        <strain evidence="1">V071</strain>
    </source>
</reference>
<dbReference type="Proteomes" id="UP001488838">
    <property type="component" value="Unassembled WGS sequence"/>
</dbReference>
<evidence type="ECO:0000313" key="1">
    <source>
        <dbReference type="EMBL" id="KAK7795738.1"/>
    </source>
</evidence>
<accession>A0AAW0GYT9</accession>
<dbReference type="AlphaFoldDB" id="A0AAW0GYT9"/>
<feature type="non-terminal residue" evidence="1">
    <location>
        <position position="145"/>
    </location>
</feature>